<feature type="domain" description="Transglutaminase-like" evidence="1">
    <location>
        <begin position="431"/>
        <end position="490"/>
    </location>
</feature>
<evidence type="ECO:0000313" key="3">
    <source>
        <dbReference type="EMBL" id="WKW14293.1"/>
    </source>
</evidence>
<evidence type="ECO:0000313" key="2">
    <source>
        <dbReference type="EMBL" id="WKW11383.1"/>
    </source>
</evidence>
<proteinExistence type="predicted"/>
<name>A0AA49Q414_9BACT</name>
<dbReference type="EMBL" id="CP130613">
    <property type="protein sequence ID" value="WKW14293.1"/>
    <property type="molecule type" value="Genomic_DNA"/>
</dbReference>
<reference evidence="2" key="1">
    <citation type="submission" date="2023-07" db="EMBL/GenBank/DDBJ databases">
        <authorList>
            <person name="Haufschild T."/>
            <person name="Kallscheuer N."/>
            <person name="Hammer J."/>
            <person name="Kohn T."/>
            <person name="Kabuu M."/>
            <person name="Jogler M."/>
            <person name="Wohfarth N."/>
            <person name="Heuer A."/>
            <person name="Rohde M."/>
            <person name="van Teeseling M.C.F."/>
            <person name="Jogler C."/>
        </authorList>
    </citation>
    <scope>NUCLEOTIDE SEQUENCE</scope>
    <source>
        <strain evidence="2">Strain 138</strain>
        <strain evidence="3">Strain 318</strain>
    </source>
</reference>
<accession>A0AA49Q414</accession>
<dbReference type="EMBL" id="CP130612">
    <property type="protein sequence ID" value="WKW11383.1"/>
    <property type="molecule type" value="Genomic_DNA"/>
</dbReference>
<gene>
    <name evidence="2" type="ORF">Strain138_000628</name>
    <name evidence="3" type="ORF">Strain318_000628</name>
</gene>
<dbReference type="SMART" id="SM00460">
    <property type="entry name" value="TGc"/>
    <property type="match status" value="1"/>
</dbReference>
<dbReference type="InterPro" id="IPR038765">
    <property type="entry name" value="Papain-like_cys_pep_sf"/>
</dbReference>
<organism evidence="2">
    <name type="scientific">Pseudogemmatithrix spongiicola</name>
    <dbReference type="NCBI Taxonomy" id="3062599"/>
    <lineage>
        <taxon>Bacteria</taxon>
        <taxon>Pseudomonadati</taxon>
        <taxon>Gemmatimonadota</taxon>
        <taxon>Gemmatimonadia</taxon>
        <taxon>Gemmatimonadales</taxon>
        <taxon>Gemmatimonadaceae</taxon>
        <taxon>Pseudogemmatithrix</taxon>
    </lineage>
</organism>
<dbReference type="Gene3D" id="3.10.620.30">
    <property type="match status" value="1"/>
</dbReference>
<protein>
    <submittedName>
        <fullName evidence="2">Transglutaminase-like domain-containing protein</fullName>
    </submittedName>
</protein>
<sequence length="528" mass="57504">MTTRSSIAAGKRRGRSIAAALILVAWAGGLAALVAREFFRERSAIIAEAAMRLGPSATYFTVEQDGRQIGFASTTIDTTGTTFQVVDYFIADLPVAGQQIRASARSVITLSRSLALRRFDVEMDVPGTPMSAAGTVEGDSAVKFVLRLPGQPTDTQRVAVDGPILVPTLLPTAAMLIGDPEVGKVVTLPSFDPRIMAAADVQFRFAAESLFVVTDSARYSTEQDRFVSAREDTVRAWKLEPADGAGFSGWVDAQGNVVQTSQPGGITLRRMAYEIAFENWRRVRDGTAVTAAGSRGDLLESTAIAAGVVPDAASLRTLSVRLRGTPLETFDLAGGRQALRGDTLTIRVEEPSTLLASYRLNERPRNFRERFRNELAEEPLLQVNNRQITSLAVRIAGTQRDPRVVAELINRWVHDSIAKEITVTIPNALQVLTERRGDCNEHTQLYVALARAAGIPARIATGLAYVNGKFYYHAWPEVWLRDWVAVDPTFGQFPADAAHLRFVSGGLTRQGELLRLVGTLQLEVLGTR</sequence>
<dbReference type="RefSeq" id="WP_367887081.1">
    <property type="nucleotide sequence ID" value="NZ_CP130612.1"/>
</dbReference>
<dbReference type="Proteomes" id="UP001229955">
    <property type="component" value="Chromosome"/>
</dbReference>
<dbReference type="PANTHER" id="PTHR33490:SF3">
    <property type="entry name" value="CONSERVED INTEGRAL MEMBRANE PROTEIN"/>
    <property type="match status" value="1"/>
</dbReference>
<evidence type="ECO:0000313" key="4">
    <source>
        <dbReference type="Proteomes" id="UP001229955"/>
    </source>
</evidence>
<keyword evidence="4" id="KW-1185">Reference proteome</keyword>
<evidence type="ECO:0000259" key="1">
    <source>
        <dbReference type="SMART" id="SM00460"/>
    </source>
</evidence>
<dbReference type="Pfam" id="PF01841">
    <property type="entry name" value="Transglut_core"/>
    <property type="match status" value="1"/>
</dbReference>
<dbReference type="KEGG" id="pspc:Strain318_000628"/>
<dbReference type="InterPro" id="IPR002931">
    <property type="entry name" value="Transglutaminase-like"/>
</dbReference>
<dbReference type="PANTHER" id="PTHR33490">
    <property type="entry name" value="BLR5614 PROTEIN-RELATED"/>
    <property type="match status" value="1"/>
</dbReference>
<accession>A0AA49Q6B8</accession>
<dbReference type="SUPFAM" id="SSF54001">
    <property type="entry name" value="Cysteine proteinases"/>
    <property type="match status" value="1"/>
</dbReference>
<dbReference type="AlphaFoldDB" id="A0AA49Q414"/>